<protein>
    <recommendedName>
        <fullName evidence="3">Lipoprotein</fullName>
    </recommendedName>
</protein>
<sequence length="188" mass="22334">MKNLTFTLIITFILTSCSSTQKISEKRCKSTSKNDYEYILEDKFESIVNDNKILLNEIKYKCVYSSFYTQKGMYDKFGKWNKLIYPKGSHHPILVWNNVKLFPNDTTEFIVAANGLESTKTTYASILVFDKKNNDLLTEHSGYKQKLIAYFSKMIKSNNSKKRDFYEKYWKTVNPEHWEYLKQFKKNQ</sequence>
<keyword evidence="2" id="KW-1185">Reference proteome</keyword>
<proteinExistence type="predicted"/>
<dbReference type="RefSeq" id="WP_334466799.1">
    <property type="nucleotide sequence ID" value="NZ_BAABCB010000006.1"/>
</dbReference>
<dbReference type="Proteomes" id="UP001501682">
    <property type="component" value="Unassembled WGS sequence"/>
</dbReference>
<evidence type="ECO:0008006" key="3">
    <source>
        <dbReference type="Google" id="ProtNLM"/>
    </source>
</evidence>
<accession>A0ABP8CNB7</accession>
<gene>
    <name evidence="1" type="ORF">GCM10022292_08080</name>
</gene>
<name>A0ABP8CNB7_9FLAO</name>
<organism evidence="1 2">
    <name type="scientific">Winogradskyella damuponensis</name>
    <dbReference type="NCBI Taxonomy" id="943939"/>
    <lineage>
        <taxon>Bacteria</taxon>
        <taxon>Pseudomonadati</taxon>
        <taxon>Bacteroidota</taxon>
        <taxon>Flavobacteriia</taxon>
        <taxon>Flavobacteriales</taxon>
        <taxon>Flavobacteriaceae</taxon>
        <taxon>Winogradskyella</taxon>
    </lineage>
</organism>
<evidence type="ECO:0000313" key="1">
    <source>
        <dbReference type="EMBL" id="GAA4241480.1"/>
    </source>
</evidence>
<comment type="caution">
    <text evidence="1">The sequence shown here is derived from an EMBL/GenBank/DDBJ whole genome shotgun (WGS) entry which is preliminary data.</text>
</comment>
<evidence type="ECO:0000313" key="2">
    <source>
        <dbReference type="Proteomes" id="UP001501682"/>
    </source>
</evidence>
<reference evidence="2" key="1">
    <citation type="journal article" date="2019" name="Int. J. Syst. Evol. Microbiol.">
        <title>The Global Catalogue of Microorganisms (GCM) 10K type strain sequencing project: providing services to taxonomists for standard genome sequencing and annotation.</title>
        <authorList>
            <consortium name="The Broad Institute Genomics Platform"/>
            <consortium name="The Broad Institute Genome Sequencing Center for Infectious Disease"/>
            <person name="Wu L."/>
            <person name="Ma J."/>
        </authorList>
    </citation>
    <scope>NUCLEOTIDE SEQUENCE [LARGE SCALE GENOMIC DNA]</scope>
    <source>
        <strain evidence="2">JCM 17633</strain>
    </source>
</reference>
<dbReference type="PROSITE" id="PS51257">
    <property type="entry name" value="PROKAR_LIPOPROTEIN"/>
    <property type="match status" value="1"/>
</dbReference>
<dbReference type="EMBL" id="BAABCB010000006">
    <property type="protein sequence ID" value="GAA4241480.1"/>
    <property type="molecule type" value="Genomic_DNA"/>
</dbReference>